<dbReference type="PANTHER" id="PTHR12713:SF11">
    <property type="entry name" value="V-TYPE PROTON ATPASE SUBUNIT G"/>
    <property type="match status" value="1"/>
</dbReference>
<comment type="function">
    <text evidence="5">Subunit of the V1 complex of vacuolar(H+)-ATPase (V-ATPase), a multisubunit enzyme composed of a peripheral complex (V1) that hydrolyzes ATP and a membrane integral complex (V0) that translocates protons. V-ATPase is responsible for acidifying and maintaining the pH of intracellular compartments and in some cell types, is targeted to the plasma membrane, where it is responsible for acidifying the extracellular environment.</text>
</comment>
<evidence type="ECO:0000256" key="3">
    <source>
        <dbReference type="ARBA" id="ARBA00022781"/>
    </source>
</evidence>
<dbReference type="Pfam" id="PF03179">
    <property type="entry name" value="V-ATPase_G"/>
    <property type="match status" value="1"/>
</dbReference>
<reference evidence="7" key="1">
    <citation type="submission" date="2019-11" db="UniProtKB">
        <authorList>
            <consortium name="WormBaseParasite"/>
        </authorList>
    </citation>
    <scope>IDENTIFICATION</scope>
    <source>
        <strain evidence="7">Puerto Rican</strain>
    </source>
</reference>
<sequence length="100" mass="11436">MYSFTISGKAKRLKEAKAEAQAEIEAERAEREHHFKICEGKVLGRRSEIESQIQKLTQEIINTQTASVNLHKEDAINMLLNCVMQIQPQLHKNYRNGITG</sequence>
<evidence type="ECO:0000313" key="7">
    <source>
        <dbReference type="WBParaSite" id="Smp_054220.2"/>
    </source>
</evidence>
<organism evidence="7">
    <name type="scientific">Schistosoma mansoni</name>
    <name type="common">Blood fluke</name>
    <dbReference type="NCBI Taxonomy" id="6183"/>
    <lineage>
        <taxon>Eukaryota</taxon>
        <taxon>Metazoa</taxon>
        <taxon>Spiralia</taxon>
        <taxon>Lophotrochozoa</taxon>
        <taxon>Platyhelminthes</taxon>
        <taxon>Trematoda</taxon>
        <taxon>Digenea</taxon>
        <taxon>Strigeidida</taxon>
        <taxon>Schistosomatoidea</taxon>
        <taxon>Schistosomatidae</taxon>
        <taxon>Schistosoma</taxon>
    </lineage>
</organism>
<dbReference type="FunCoup" id="A0A5K4EER6">
    <property type="interactions" value="441"/>
</dbReference>
<dbReference type="AlphaFoldDB" id="A0A5K4EER6"/>
<dbReference type="Gene3D" id="1.20.5.2950">
    <property type="match status" value="1"/>
</dbReference>
<keyword evidence="6" id="KW-0175">Coiled coil</keyword>
<dbReference type="GO" id="GO:0000221">
    <property type="term" value="C:vacuolar proton-transporting V-type ATPase, V1 domain"/>
    <property type="evidence" value="ECO:0007669"/>
    <property type="project" value="TreeGrafter"/>
</dbReference>
<dbReference type="InterPro" id="IPR005124">
    <property type="entry name" value="V-ATPase_G"/>
</dbReference>
<keyword evidence="3 5" id="KW-0375">Hydrogen ion transport</keyword>
<evidence type="ECO:0000256" key="6">
    <source>
        <dbReference type="SAM" id="Coils"/>
    </source>
</evidence>
<dbReference type="GO" id="GO:0016887">
    <property type="term" value="F:ATP hydrolysis activity"/>
    <property type="evidence" value="ECO:0007669"/>
    <property type="project" value="TreeGrafter"/>
</dbReference>
<dbReference type="InParanoid" id="A0A5K4EER6"/>
<dbReference type="NCBIfam" id="TIGR01147">
    <property type="entry name" value="V_ATP_synt_G"/>
    <property type="match status" value="1"/>
</dbReference>
<evidence type="ECO:0000256" key="5">
    <source>
        <dbReference type="RuleBase" id="RU364019"/>
    </source>
</evidence>
<feature type="coiled-coil region" evidence="6">
    <location>
        <begin position="10"/>
        <end position="66"/>
    </location>
</feature>
<evidence type="ECO:0000256" key="2">
    <source>
        <dbReference type="ARBA" id="ARBA00022448"/>
    </source>
</evidence>
<evidence type="ECO:0000256" key="1">
    <source>
        <dbReference type="ARBA" id="ARBA00010066"/>
    </source>
</evidence>
<comment type="similarity">
    <text evidence="1 5">Belongs to the V-ATPase G subunit family.</text>
</comment>
<proteinExistence type="inferred from homology"/>
<comment type="subunit">
    <text evidence="5">V-ATPase is a heteromultimeric enzyme made up of two complexes: the ATP-hydrolytic V1 complex and the proton translocation V0 complex.</text>
</comment>
<dbReference type="GO" id="GO:0097401">
    <property type="term" value="P:synaptic vesicle lumen acidification"/>
    <property type="evidence" value="ECO:0007669"/>
    <property type="project" value="TreeGrafter"/>
</dbReference>
<dbReference type="GO" id="GO:0046961">
    <property type="term" value="F:proton-transporting ATPase activity, rotational mechanism"/>
    <property type="evidence" value="ECO:0007669"/>
    <property type="project" value="InterPro"/>
</dbReference>
<dbReference type="GO" id="GO:0098793">
    <property type="term" value="C:presynapse"/>
    <property type="evidence" value="ECO:0007669"/>
    <property type="project" value="GOC"/>
</dbReference>
<evidence type="ECO:0000256" key="4">
    <source>
        <dbReference type="ARBA" id="ARBA00023065"/>
    </source>
</evidence>
<name>A0A5K4EER6_SCHMA</name>
<accession>A0A5K4EER6</accession>
<keyword evidence="4 5" id="KW-0406">Ion transport</keyword>
<protein>
    <recommendedName>
        <fullName evidence="5">V-type proton ATPase subunit G</fullName>
    </recommendedName>
</protein>
<dbReference type="PANTHER" id="PTHR12713">
    <property type="entry name" value="VACUOLAR ATP SYNTHASE SUBUNIT G"/>
    <property type="match status" value="1"/>
</dbReference>
<dbReference type="WBParaSite" id="Smp_054220.2">
    <property type="protein sequence ID" value="Smp_054220.2"/>
    <property type="gene ID" value="Smp_054220"/>
</dbReference>
<keyword evidence="2 5" id="KW-0813">Transport</keyword>
<dbReference type="STRING" id="6183.A0A5K4EER6"/>